<dbReference type="InterPro" id="IPR005821">
    <property type="entry name" value="Ion_trans_dom"/>
</dbReference>
<evidence type="ECO:0000313" key="11">
    <source>
        <dbReference type="Proteomes" id="UP000604046"/>
    </source>
</evidence>
<feature type="transmembrane region" description="Helical" evidence="8">
    <location>
        <begin position="303"/>
        <end position="321"/>
    </location>
</feature>
<evidence type="ECO:0000256" key="2">
    <source>
        <dbReference type="ARBA" id="ARBA00022692"/>
    </source>
</evidence>
<evidence type="ECO:0000259" key="9">
    <source>
        <dbReference type="PROSITE" id="PS50222"/>
    </source>
</evidence>
<dbReference type="PROSITE" id="PS50222">
    <property type="entry name" value="EF_HAND_2"/>
    <property type="match status" value="1"/>
</dbReference>
<evidence type="ECO:0000256" key="8">
    <source>
        <dbReference type="SAM" id="Phobius"/>
    </source>
</evidence>
<reference evidence="10" key="1">
    <citation type="submission" date="2021-02" db="EMBL/GenBank/DDBJ databases">
        <authorList>
            <person name="Dougan E. K."/>
            <person name="Rhodes N."/>
            <person name="Thang M."/>
            <person name="Chan C."/>
        </authorList>
    </citation>
    <scope>NUCLEOTIDE SEQUENCE</scope>
</reference>
<evidence type="ECO:0000256" key="5">
    <source>
        <dbReference type="ARBA" id="ARBA00023136"/>
    </source>
</evidence>
<keyword evidence="11" id="KW-1185">Reference proteome</keyword>
<keyword evidence="4 8" id="KW-1133">Transmembrane helix</keyword>
<keyword evidence="6" id="KW-0175">Coiled coil</keyword>
<keyword evidence="5 8" id="KW-0472">Membrane</keyword>
<dbReference type="Gene3D" id="1.10.238.10">
    <property type="entry name" value="EF-hand"/>
    <property type="match status" value="1"/>
</dbReference>
<sequence length="1107" mass="125329">MSSDSPRHGYVAARMVRESPEDYDALQEDTSLHALQDQLHEMQMQEEDLVQQIDTLMKAFQVKRAPIEENLNTLRDGIHDKEMAIWHLDHDEDEVAPGPRSLAFVHGNVFTALCSLVILANMVVMVVEFRADEKQAWFALADNGFLVFYCGELLLKTLYYRQTLFLGRCSHVWWNWLDLIIVISGIFEQVILPLLGSSIAGGHVHLSGLRALRLLRLARVARGLKLLRFLVESDLSWTEHPAFESFMMCMIVLNAIVMWLELDYPMPFWNWFEQVLLVVYTFELTVRVGYHGCGYFVHEDWTWHYLDFVIVMLGIFDQWMIPSYQYLRGLILGPSHSSPVSMPLVKSLRVARVFRVLRLARLLRSVKQLYKLINGVVQSLASVGWVILLTFLLLYSAALVFTSLVGQGYIYDRPEDIPEEAVQYFGSVWRSFLALFKLMNDDQSVVSPIITTVSGQILFYAFMMLSNWMMLAILTSVVSDNMMSASRVKEEEDRQTQLQEEHERAKRRITKIFRQLDEDQNGLISEGEMLQLLSDQNLQAELCEAACLHPADLVEMLYCTSYRTPSNEKVILYRQFLTMLQDEAGQAKERSIFKVLEGMRAMEFRLEKRLNAALRCANVPPEKMDELPSLKQELERTREMEDSPARSLVKQLTQSDSELSEKAARGEPLPSIVVIRGHIGADGGDVCTVSTGIHGLCERIGEIEQPKNAWIEIARQAKSDPQLRGVADAVVQRTGVDADDVPEVPEPGDPYARHSKNSGEGSLVVAEILVARICAKHQSVRREKATKRVTIKRPRRNESYNCFHGRRVSDRLHIIDLDGNRADIELPPADAVGLAGVSDPPPLFLPVSDVWTEFTHYLRKDGVTGPSGRRQRLDDLPPMRLSDPYTLLSEFIFLDVQSTADLGGFPGNPHVLEEIGEAFRVGSTPAKFLWEPRGFYDSVRGGGYDDVPAYATGKFRKTEMISARDLLDRAQAAAKENTRYTPHCEPTFSRAELEQRRDEENCFRYTELAIPRGIPVTILARPMIAEAGTGEGADCNIRLVSPQGDEGPPHADLKNLKDRFRFRILRGHQVENLLRHRELNPTAYYGLALVAVAFIGWAASGYPGLGA</sequence>
<feature type="coiled-coil region" evidence="6">
    <location>
        <begin position="488"/>
        <end position="515"/>
    </location>
</feature>
<protein>
    <submittedName>
        <fullName evidence="10">CACNA1B protein</fullName>
    </submittedName>
</protein>
<dbReference type="Gene3D" id="1.20.120.350">
    <property type="entry name" value="Voltage-gated potassium channels. Chain C"/>
    <property type="match status" value="2"/>
</dbReference>
<evidence type="ECO:0000256" key="6">
    <source>
        <dbReference type="SAM" id="Coils"/>
    </source>
</evidence>
<dbReference type="GO" id="GO:0001518">
    <property type="term" value="C:voltage-gated sodium channel complex"/>
    <property type="evidence" value="ECO:0007669"/>
    <property type="project" value="TreeGrafter"/>
</dbReference>
<dbReference type="InterPro" id="IPR018247">
    <property type="entry name" value="EF_Hand_1_Ca_BS"/>
</dbReference>
<dbReference type="InterPro" id="IPR002048">
    <property type="entry name" value="EF_hand_dom"/>
</dbReference>
<keyword evidence="2 8" id="KW-0812">Transmembrane</keyword>
<evidence type="ECO:0000256" key="7">
    <source>
        <dbReference type="SAM" id="MobiDB-lite"/>
    </source>
</evidence>
<evidence type="ECO:0000256" key="3">
    <source>
        <dbReference type="ARBA" id="ARBA00022837"/>
    </source>
</evidence>
<evidence type="ECO:0000313" key="10">
    <source>
        <dbReference type="EMBL" id="CAE7403961.1"/>
    </source>
</evidence>
<dbReference type="InterPro" id="IPR027359">
    <property type="entry name" value="Volt_channel_dom_sf"/>
</dbReference>
<feature type="region of interest" description="Disordered" evidence="7">
    <location>
        <begin position="636"/>
        <end position="664"/>
    </location>
</feature>
<dbReference type="Pfam" id="PF00520">
    <property type="entry name" value="Ion_trans"/>
    <property type="match status" value="2"/>
</dbReference>
<dbReference type="GO" id="GO:0005248">
    <property type="term" value="F:voltage-gated sodium channel activity"/>
    <property type="evidence" value="ECO:0007669"/>
    <property type="project" value="TreeGrafter"/>
</dbReference>
<evidence type="ECO:0000256" key="4">
    <source>
        <dbReference type="ARBA" id="ARBA00022989"/>
    </source>
</evidence>
<dbReference type="PANTHER" id="PTHR10037:SF62">
    <property type="entry name" value="SODIUM CHANNEL PROTEIN 60E"/>
    <property type="match status" value="1"/>
</dbReference>
<dbReference type="SUPFAM" id="SSF81324">
    <property type="entry name" value="Voltage-gated potassium channels"/>
    <property type="match status" value="2"/>
</dbReference>
<dbReference type="GO" id="GO:0005509">
    <property type="term" value="F:calcium ion binding"/>
    <property type="evidence" value="ECO:0007669"/>
    <property type="project" value="InterPro"/>
</dbReference>
<organism evidence="10 11">
    <name type="scientific">Symbiodinium natans</name>
    <dbReference type="NCBI Taxonomy" id="878477"/>
    <lineage>
        <taxon>Eukaryota</taxon>
        <taxon>Sar</taxon>
        <taxon>Alveolata</taxon>
        <taxon>Dinophyceae</taxon>
        <taxon>Suessiales</taxon>
        <taxon>Symbiodiniaceae</taxon>
        <taxon>Symbiodinium</taxon>
    </lineage>
</organism>
<comment type="caution">
    <text evidence="10">The sequence shown here is derived from an EMBL/GenBank/DDBJ whole genome shotgun (WGS) entry which is preliminary data.</text>
</comment>
<gene>
    <name evidence="10" type="primary">CACNA1B</name>
    <name evidence="10" type="ORF">SNAT2548_LOCUS21980</name>
</gene>
<dbReference type="EMBL" id="CAJNDS010002271">
    <property type="protein sequence ID" value="CAE7403961.1"/>
    <property type="molecule type" value="Genomic_DNA"/>
</dbReference>
<feature type="transmembrane region" description="Helical" evidence="8">
    <location>
        <begin position="457"/>
        <end position="479"/>
    </location>
</feature>
<evidence type="ECO:0000256" key="1">
    <source>
        <dbReference type="ARBA" id="ARBA00004141"/>
    </source>
</evidence>
<keyword evidence="3" id="KW-0106">Calcium</keyword>
<feature type="transmembrane region" description="Helical" evidence="8">
    <location>
        <begin position="176"/>
        <end position="196"/>
    </location>
</feature>
<proteinExistence type="predicted"/>
<dbReference type="SUPFAM" id="SSF47473">
    <property type="entry name" value="EF-hand"/>
    <property type="match status" value="1"/>
</dbReference>
<dbReference type="Proteomes" id="UP000604046">
    <property type="component" value="Unassembled WGS sequence"/>
</dbReference>
<feature type="region of interest" description="Disordered" evidence="7">
    <location>
        <begin position="738"/>
        <end position="757"/>
    </location>
</feature>
<feature type="transmembrane region" description="Helical" evidence="8">
    <location>
        <begin position="372"/>
        <end position="395"/>
    </location>
</feature>
<comment type="subcellular location">
    <subcellularLocation>
        <location evidence="1">Membrane</location>
        <topology evidence="1">Multi-pass membrane protein</topology>
    </subcellularLocation>
</comment>
<dbReference type="InterPro" id="IPR011992">
    <property type="entry name" value="EF-hand-dom_pair"/>
</dbReference>
<dbReference type="Gene3D" id="1.10.287.70">
    <property type="match status" value="1"/>
</dbReference>
<dbReference type="InterPro" id="IPR043203">
    <property type="entry name" value="VGCC_Ca_Na"/>
</dbReference>
<feature type="domain" description="EF-hand" evidence="9">
    <location>
        <begin position="504"/>
        <end position="539"/>
    </location>
</feature>
<accession>A0A812QUQ5</accession>
<name>A0A812QUQ5_9DINO</name>
<feature type="transmembrane region" description="Helical" evidence="8">
    <location>
        <begin position="1083"/>
        <end position="1102"/>
    </location>
</feature>
<dbReference type="OrthoDB" id="419023at2759"/>
<feature type="coiled-coil region" evidence="6">
    <location>
        <begin position="32"/>
        <end position="59"/>
    </location>
</feature>
<dbReference type="PANTHER" id="PTHR10037">
    <property type="entry name" value="VOLTAGE-GATED CATION CHANNEL CALCIUM AND SODIUM"/>
    <property type="match status" value="1"/>
</dbReference>
<dbReference type="PROSITE" id="PS00018">
    <property type="entry name" value="EF_HAND_1"/>
    <property type="match status" value="1"/>
</dbReference>
<feature type="transmembrane region" description="Helical" evidence="8">
    <location>
        <begin position="135"/>
        <end position="155"/>
    </location>
</feature>
<dbReference type="AlphaFoldDB" id="A0A812QUQ5"/>
<feature type="transmembrane region" description="Helical" evidence="8">
    <location>
        <begin position="274"/>
        <end position="297"/>
    </location>
</feature>
<feature type="transmembrane region" description="Helical" evidence="8">
    <location>
        <begin position="109"/>
        <end position="129"/>
    </location>
</feature>